<dbReference type="PANTHER" id="PTHR10491:SF4">
    <property type="entry name" value="METHIONINE ADENOSYLTRANSFERASE 2 SUBUNIT BETA"/>
    <property type="match status" value="1"/>
</dbReference>
<comment type="pathway">
    <text evidence="2">Carbohydrate biosynthesis; dTDP-L-rhamnose biosynthesis.</text>
</comment>
<evidence type="ECO:0000313" key="5">
    <source>
        <dbReference type="Proteomes" id="UP001596119"/>
    </source>
</evidence>
<protein>
    <recommendedName>
        <fullName evidence="2">dTDP-4-dehydrorhamnose reductase</fullName>
        <ecNumber evidence="2">1.1.1.133</ecNumber>
    </recommendedName>
</protein>
<sequence>MRALVLGAGGQLGKALAAALPTARAMTRAELDLTDQAALAAVDWSAFDTILNAAAFTRVDAAETPEGRRQAWAANASAPAALARIATAHDLRLVHVSTEYVFDGTHPGPIPEDADVAPLSAYGASKAAGDAAVATTPKHWIVRPTWVIGDGANFARTMRSLAQRGISPTVVADQMGRPTLASDLATGILRLLEAEPGTYHLTNDGEPASWADVARFVFTASGRRADEVTDTTTAAYFADKPDAARRPLNSVLDLTKAAKAGVTLPDWRESLGTYLAREGMDT</sequence>
<reference evidence="5" key="1">
    <citation type="journal article" date="2019" name="Int. J. Syst. Evol. Microbiol.">
        <title>The Global Catalogue of Microorganisms (GCM) 10K type strain sequencing project: providing services to taxonomists for standard genome sequencing and annotation.</title>
        <authorList>
            <consortium name="The Broad Institute Genomics Platform"/>
            <consortium name="The Broad Institute Genome Sequencing Center for Infectious Disease"/>
            <person name="Wu L."/>
            <person name="Ma J."/>
        </authorList>
    </citation>
    <scope>NUCLEOTIDE SEQUENCE [LARGE SCALE GENOMIC DNA]</scope>
    <source>
        <strain evidence="5">CGMCC 4.7397</strain>
    </source>
</reference>
<dbReference type="Gene3D" id="3.40.50.720">
    <property type="entry name" value="NAD(P)-binding Rossmann-like Domain"/>
    <property type="match status" value="1"/>
</dbReference>
<keyword evidence="5" id="KW-1185">Reference proteome</keyword>
<dbReference type="RefSeq" id="WP_379565020.1">
    <property type="nucleotide sequence ID" value="NZ_JBHSQK010000011.1"/>
</dbReference>
<dbReference type="CDD" id="cd05254">
    <property type="entry name" value="dTDP_HR_like_SDR_e"/>
    <property type="match status" value="1"/>
</dbReference>
<organism evidence="4 5">
    <name type="scientific">Pseudonocardia lutea</name>
    <dbReference type="NCBI Taxonomy" id="2172015"/>
    <lineage>
        <taxon>Bacteria</taxon>
        <taxon>Bacillati</taxon>
        <taxon>Actinomycetota</taxon>
        <taxon>Actinomycetes</taxon>
        <taxon>Pseudonocardiales</taxon>
        <taxon>Pseudonocardiaceae</taxon>
        <taxon>Pseudonocardia</taxon>
    </lineage>
</organism>
<evidence type="ECO:0000313" key="4">
    <source>
        <dbReference type="EMBL" id="MFC5947960.1"/>
    </source>
</evidence>
<evidence type="ECO:0000256" key="2">
    <source>
        <dbReference type="RuleBase" id="RU364082"/>
    </source>
</evidence>
<evidence type="ECO:0000256" key="1">
    <source>
        <dbReference type="ARBA" id="ARBA00010944"/>
    </source>
</evidence>
<comment type="similarity">
    <text evidence="1 2">Belongs to the dTDP-4-dehydrorhamnose reductase family.</text>
</comment>
<dbReference type="Pfam" id="PF04321">
    <property type="entry name" value="RmlD_sub_bind"/>
    <property type="match status" value="1"/>
</dbReference>
<proteinExistence type="inferred from homology"/>
<dbReference type="Proteomes" id="UP001596119">
    <property type="component" value="Unassembled WGS sequence"/>
</dbReference>
<keyword evidence="2" id="KW-0521">NADP</keyword>
<dbReference type="InterPro" id="IPR036291">
    <property type="entry name" value="NAD(P)-bd_dom_sf"/>
</dbReference>
<feature type="domain" description="RmlD-like substrate binding" evidence="3">
    <location>
        <begin position="1"/>
        <end position="277"/>
    </location>
</feature>
<evidence type="ECO:0000259" key="3">
    <source>
        <dbReference type="Pfam" id="PF04321"/>
    </source>
</evidence>
<accession>A0ABW1I419</accession>
<dbReference type="Gene3D" id="3.90.25.10">
    <property type="entry name" value="UDP-galactose 4-epimerase, domain 1"/>
    <property type="match status" value="1"/>
</dbReference>
<dbReference type="NCBIfam" id="TIGR01214">
    <property type="entry name" value="rmlD"/>
    <property type="match status" value="1"/>
</dbReference>
<dbReference type="PANTHER" id="PTHR10491">
    <property type="entry name" value="DTDP-4-DEHYDRORHAMNOSE REDUCTASE"/>
    <property type="match status" value="1"/>
</dbReference>
<comment type="caution">
    <text evidence="4">The sequence shown here is derived from an EMBL/GenBank/DDBJ whole genome shotgun (WGS) entry which is preliminary data.</text>
</comment>
<dbReference type="EMBL" id="JBHSQK010000011">
    <property type="protein sequence ID" value="MFC5947960.1"/>
    <property type="molecule type" value="Genomic_DNA"/>
</dbReference>
<dbReference type="SUPFAM" id="SSF51735">
    <property type="entry name" value="NAD(P)-binding Rossmann-fold domains"/>
    <property type="match status" value="1"/>
</dbReference>
<dbReference type="GO" id="GO:0008831">
    <property type="term" value="F:dTDP-4-dehydrorhamnose reductase activity"/>
    <property type="evidence" value="ECO:0007669"/>
    <property type="project" value="UniProtKB-EC"/>
</dbReference>
<gene>
    <name evidence="4" type="primary">rfbD</name>
    <name evidence="4" type="ORF">ACFQH9_06700</name>
</gene>
<comment type="function">
    <text evidence="2">Catalyzes the reduction of dTDP-6-deoxy-L-lyxo-4-hexulose to yield dTDP-L-rhamnose.</text>
</comment>
<name>A0ABW1I419_9PSEU</name>
<dbReference type="InterPro" id="IPR029903">
    <property type="entry name" value="RmlD-like-bd"/>
</dbReference>
<dbReference type="EC" id="1.1.1.133" evidence="2"/>
<keyword evidence="2 4" id="KW-0560">Oxidoreductase</keyword>
<dbReference type="InterPro" id="IPR005913">
    <property type="entry name" value="dTDP_dehydrorham_reduct"/>
</dbReference>